<reference evidence="11" key="1">
    <citation type="submission" date="2025-08" db="UniProtKB">
        <authorList>
            <consortium name="RefSeq"/>
        </authorList>
    </citation>
    <scope>IDENTIFICATION</scope>
    <source>
        <tissue evidence="11">Leaf</tissue>
    </source>
</reference>
<evidence type="ECO:0000256" key="2">
    <source>
        <dbReference type="ARBA" id="ARBA00007727"/>
    </source>
</evidence>
<evidence type="ECO:0000259" key="9">
    <source>
        <dbReference type="Pfam" id="PF14416"/>
    </source>
</evidence>
<name>A0A8B8QN43_9MYRT</name>
<dbReference type="Pfam" id="PF13839">
    <property type="entry name" value="PC-Esterase"/>
    <property type="match status" value="1"/>
</dbReference>
<dbReference type="AlphaFoldDB" id="A0A8B8QN43"/>
<keyword evidence="3 7" id="KW-0812">Transmembrane</keyword>
<evidence type="ECO:0000256" key="6">
    <source>
        <dbReference type="ARBA" id="ARBA00023136"/>
    </source>
</evidence>
<keyword evidence="5 7" id="KW-1133">Transmembrane helix</keyword>
<dbReference type="InterPro" id="IPR025846">
    <property type="entry name" value="TBL_N"/>
</dbReference>
<feature type="domain" description="Trichome birefringence-like N-terminal" evidence="9">
    <location>
        <begin position="69"/>
        <end position="122"/>
    </location>
</feature>
<comment type="similarity">
    <text evidence="2">Belongs to the PC-esterase family. TBL subfamily.</text>
</comment>
<evidence type="ECO:0000256" key="3">
    <source>
        <dbReference type="ARBA" id="ARBA00022692"/>
    </source>
</evidence>
<evidence type="ECO:0000259" key="8">
    <source>
        <dbReference type="Pfam" id="PF13839"/>
    </source>
</evidence>
<dbReference type="GeneID" id="115753887"/>
<dbReference type="GO" id="GO:0005794">
    <property type="term" value="C:Golgi apparatus"/>
    <property type="evidence" value="ECO:0007669"/>
    <property type="project" value="TreeGrafter"/>
</dbReference>
<dbReference type="GO" id="GO:0016020">
    <property type="term" value="C:membrane"/>
    <property type="evidence" value="ECO:0007669"/>
    <property type="project" value="UniProtKB-SubCell"/>
</dbReference>
<keyword evidence="4" id="KW-0735">Signal-anchor</keyword>
<dbReference type="InterPro" id="IPR029962">
    <property type="entry name" value="TBL"/>
</dbReference>
<dbReference type="KEGG" id="rarg:115753887"/>
<proteinExistence type="inferred from homology"/>
<dbReference type="RefSeq" id="XP_030548601.2">
    <property type="nucleotide sequence ID" value="XM_030692741.2"/>
</dbReference>
<gene>
    <name evidence="11" type="primary">LOC115753887</name>
</gene>
<feature type="transmembrane region" description="Helical" evidence="7">
    <location>
        <begin position="20"/>
        <end position="40"/>
    </location>
</feature>
<accession>A0A8B8QN43</accession>
<feature type="domain" description="Trichome birefringence-like C-terminal" evidence="8">
    <location>
        <begin position="123"/>
        <end position="405"/>
    </location>
</feature>
<dbReference type="PANTHER" id="PTHR32285:SF53">
    <property type="entry name" value="PROTEIN TRICHOME BIREFRINGENCE-LIKE 9"/>
    <property type="match status" value="1"/>
</dbReference>
<evidence type="ECO:0000313" key="10">
    <source>
        <dbReference type="Proteomes" id="UP000827889"/>
    </source>
</evidence>
<dbReference type="InterPro" id="IPR026057">
    <property type="entry name" value="TBL_C"/>
</dbReference>
<sequence>MDLQPAAQKLRLIPLPKRELACTLSFLFLLISSVFLFNLLSPLPPDSFLRSGFLSRILPASLKPTSVGTCDYSRGRWVRDENHPLQFYNESCPFLDPGFRCRHSGRKDVGYLNWRWQPHGCDLPRFNASKLLEWTRDGRIVFAGDSIGRNQWESLVCMLSQAVSNSSVYEANGNPITKHKGYLSIRFQEYNLTVEYYRAPFLVMVGHPPPTSPSLVKTTVRVDELHWYSKNWEGANVLIFNSGHWWNEDKTVKMNSYFQEKGSVNLTMDVMEAFRESLQTWKTWALNNVDLQRSHIFFRGYSPVHYRNGTWSEGGTCNNNKEPETNYTKLEAEPLNNLYISNTVGEMTDRYRKVQYLDITYLSEFRIDAHPSEHREPGTPADAPQDCSHWCLPGVPDTWNELLYAYLLSVRVKER</sequence>
<evidence type="ECO:0000256" key="5">
    <source>
        <dbReference type="ARBA" id="ARBA00022989"/>
    </source>
</evidence>
<evidence type="ECO:0000256" key="1">
    <source>
        <dbReference type="ARBA" id="ARBA00004167"/>
    </source>
</evidence>
<dbReference type="Pfam" id="PF14416">
    <property type="entry name" value="PMR5N"/>
    <property type="match status" value="1"/>
</dbReference>
<dbReference type="Proteomes" id="UP000827889">
    <property type="component" value="Chromosome 10"/>
</dbReference>
<organism evidence="10 11">
    <name type="scientific">Rhodamnia argentea</name>
    <dbReference type="NCBI Taxonomy" id="178133"/>
    <lineage>
        <taxon>Eukaryota</taxon>
        <taxon>Viridiplantae</taxon>
        <taxon>Streptophyta</taxon>
        <taxon>Embryophyta</taxon>
        <taxon>Tracheophyta</taxon>
        <taxon>Spermatophyta</taxon>
        <taxon>Magnoliopsida</taxon>
        <taxon>eudicotyledons</taxon>
        <taxon>Gunneridae</taxon>
        <taxon>Pentapetalae</taxon>
        <taxon>rosids</taxon>
        <taxon>malvids</taxon>
        <taxon>Myrtales</taxon>
        <taxon>Myrtaceae</taxon>
        <taxon>Myrtoideae</taxon>
        <taxon>Myrteae</taxon>
        <taxon>Australasian group</taxon>
        <taxon>Rhodamnia</taxon>
    </lineage>
</organism>
<protein>
    <submittedName>
        <fullName evidence="11">Protein trichome birefringence-like 8</fullName>
    </submittedName>
</protein>
<dbReference type="GO" id="GO:0016413">
    <property type="term" value="F:O-acetyltransferase activity"/>
    <property type="evidence" value="ECO:0007669"/>
    <property type="project" value="InterPro"/>
</dbReference>
<evidence type="ECO:0000256" key="7">
    <source>
        <dbReference type="SAM" id="Phobius"/>
    </source>
</evidence>
<keyword evidence="6 7" id="KW-0472">Membrane</keyword>
<dbReference type="PANTHER" id="PTHR32285">
    <property type="entry name" value="PROTEIN TRICHOME BIREFRINGENCE-LIKE 9-RELATED"/>
    <property type="match status" value="1"/>
</dbReference>
<evidence type="ECO:0000256" key="4">
    <source>
        <dbReference type="ARBA" id="ARBA00022968"/>
    </source>
</evidence>
<keyword evidence="10" id="KW-1185">Reference proteome</keyword>
<comment type="subcellular location">
    <subcellularLocation>
        <location evidence="1">Membrane</location>
        <topology evidence="1">Single-pass membrane protein</topology>
    </subcellularLocation>
</comment>
<evidence type="ECO:0000313" key="11">
    <source>
        <dbReference type="RefSeq" id="XP_030548601.2"/>
    </source>
</evidence>